<dbReference type="InterPro" id="IPR007427">
    <property type="entry name" value="DUF475"/>
</dbReference>
<feature type="transmembrane region" description="Helical" evidence="1">
    <location>
        <begin position="155"/>
        <end position="175"/>
    </location>
</feature>
<feature type="transmembrane region" description="Helical" evidence="1">
    <location>
        <begin position="263"/>
        <end position="282"/>
    </location>
</feature>
<evidence type="ECO:0000313" key="2">
    <source>
        <dbReference type="EMBL" id="MER5173054.1"/>
    </source>
</evidence>
<comment type="caution">
    <text evidence="2">The sequence shown here is derived from an EMBL/GenBank/DDBJ whole genome shotgun (WGS) entry which is preliminary data.</text>
</comment>
<dbReference type="RefSeq" id="WP_350938256.1">
    <property type="nucleotide sequence ID" value="NZ_JAYWLC010000014.1"/>
</dbReference>
<keyword evidence="1" id="KW-0812">Transmembrane</keyword>
<dbReference type="PANTHER" id="PTHR30238">
    <property type="entry name" value="MEMBRANE BOUND PREDICTED REDOX MODULATOR"/>
    <property type="match status" value="1"/>
</dbReference>
<evidence type="ECO:0000256" key="1">
    <source>
        <dbReference type="SAM" id="Phobius"/>
    </source>
</evidence>
<sequence length="287" mass="30980">MTLLGLCASFWLGWRFGGTFAAGSSFLLICAVLAVLEISLSFDNTIVNANKLKTMALCWQKRFLTWGILIAVFGMRIVFPLAIVAIAAHIGPVEAIRFAATQPQDYAPIMRESHLGISAFGGAFLRMVALSFFLDEDKEIDWISRIESRMRAVGSITGVGYRLVLALVLIVGMQLGTTDRATFFMATILGRVVFMGVEALAHLLDGRRAVKDAARAGGFGAFLYLEVLDASFSFDGVIGAFYSILALSVVMFAQSLVHVPEVVTGLIGAGIIALSLVSSLRFNRLAI</sequence>
<proteinExistence type="predicted"/>
<dbReference type="Pfam" id="PF04332">
    <property type="entry name" value="DUF475"/>
    <property type="match status" value="1"/>
</dbReference>
<feature type="transmembrane region" description="Helical" evidence="1">
    <location>
        <begin position="181"/>
        <end position="201"/>
    </location>
</feature>
<name>A0ABV1SKN5_9RHOB</name>
<organism evidence="2 3">
    <name type="scientific">Thioclava kandeliae</name>
    <dbReference type="NCBI Taxonomy" id="3070818"/>
    <lineage>
        <taxon>Bacteria</taxon>
        <taxon>Pseudomonadati</taxon>
        <taxon>Pseudomonadota</taxon>
        <taxon>Alphaproteobacteria</taxon>
        <taxon>Rhodobacterales</taxon>
        <taxon>Paracoccaceae</taxon>
        <taxon>Thioclava</taxon>
    </lineage>
</organism>
<protein>
    <submittedName>
        <fullName evidence="2">DUF475 domain-containing protein</fullName>
    </submittedName>
</protein>
<dbReference type="Proteomes" id="UP001438953">
    <property type="component" value="Unassembled WGS sequence"/>
</dbReference>
<gene>
    <name evidence="2" type="ORF">VSX56_14875</name>
</gene>
<reference evidence="2 3" key="1">
    <citation type="submission" date="2024-01" db="EMBL/GenBank/DDBJ databases">
        <authorList>
            <person name="Deng Y."/>
            <person name="Su J."/>
        </authorList>
    </citation>
    <scope>NUCLEOTIDE SEQUENCE [LARGE SCALE GENOMIC DNA]</scope>
    <source>
        <strain evidence="2 3">CPCC 100088</strain>
    </source>
</reference>
<feature type="transmembrane region" description="Helical" evidence="1">
    <location>
        <begin position="115"/>
        <end position="134"/>
    </location>
</feature>
<accession>A0ABV1SKN5</accession>
<feature type="transmembrane region" description="Helical" evidence="1">
    <location>
        <begin position="20"/>
        <end position="42"/>
    </location>
</feature>
<evidence type="ECO:0000313" key="3">
    <source>
        <dbReference type="Proteomes" id="UP001438953"/>
    </source>
</evidence>
<dbReference type="EMBL" id="JAYWLC010000014">
    <property type="protein sequence ID" value="MER5173054.1"/>
    <property type="molecule type" value="Genomic_DNA"/>
</dbReference>
<keyword evidence="1" id="KW-0472">Membrane</keyword>
<reference evidence="2 3" key="2">
    <citation type="submission" date="2024-06" db="EMBL/GenBank/DDBJ databases">
        <title>Thioclava kandeliae sp. nov. from a rhizosphere soil sample of Kandelia candel in a mangrove.</title>
        <authorList>
            <person name="Mu T."/>
        </authorList>
    </citation>
    <scope>NUCLEOTIDE SEQUENCE [LARGE SCALE GENOMIC DNA]</scope>
    <source>
        <strain evidence="2 3">CPCC 100088</strain>
    </source>
</reference>
<feature type="transmembrane region" description="Helical" evidence="1">
    <location>
        <begin position="237"/>
        <end position="257"/>
    </location>
</feature>
<dbReference type="PANTHER" id="PTHR30238:SF4">
    <property type="entry name" value="SLL1022 PROTEIN"/>
    <property type="match status" value="1"/>
</dbReference>
<keyword evidence="1" id="KW-1133">Transmembrane helix</keyword>
<keyword evidence="3" id="KW-1185">Reference proteome</keyword>
<feature type="transmembrane region" description="Helical" evidence="1">
    <location>
        <begin position="63"/>
        <end position="88"/>
    </location>
</feature>